<sequence length="90" mass="9826">MKACSLRDYLATGVSLHQLKGHERLTSSGRKQCQTEAAGIPNDAHADEKSGRRATDQMGKFKEMKGGEKSDEGCWCARSTAPPPRLCSFI</sequence>
<feature type="compositionally biased region" description="Polar residues" evidence="1">
    <location>
        <begin position="26"/>
        <end position="35"/>
    </location>
</feature>
<feature type="compositionally biased region" description="Basic and acidic residues" evidence="1">
    <location>
        <begin position="44"/>
        <end position="72"/>
    </location>
</feature>
<evidence type="ECO:0000313" key="3">
    <source>
        <dbReference type="Proteomes" id="UP001488805"/>
    </source>
</evidence>
<accession>A0AAW1ERP6</accession>
<gene>
    <name evidence="2" type="ORF">VZT92_016093</name>
</gene>
<organism evidence="2 3">
    <name type="scientific">Zoarces viviparus</name>
    <name type="common">Viviparous eelpout</name>
    <name type="synonym">Blennius viviparus</name>
    <dbReference type="NCBI Taxonomy" id="48416"/>
    <lineage>
        <taxon>Eukaryota</taxon>
        <taxon>Metazoa</taxon>
        <taxon>Chordata</taxon>
        <taxon>Craniata</taxon>
        <taxon>Vertebrata</taxon>
        <taxon>Euteleostomi</taxon>
        <taxon>Actinopterygii</taxon>
        <taxon>Neopterygii</taxon>
        <taxon>Teleostei</taxon>
        <taxon>Neoteleostei</taxon>
        <taxon>Acanthomorphata</taxon>
        <taxon>Eupercaria</taxon>
        <taxon>Perciformes</taxon>
        <taxon>Cottioidei</taxon>
        <taxon>Zoarcales</taxon>
        <taxon>Zoarcidae</taxon>
        <taxon>Zoarcinae</taxon>
        <taxon>Zoarces</taxon>
    </lineage>
</organism>
<dbReference type="AlphaFoldDB" id="A0AAW1ERP6"/>
<proteinExistence type="predicted"/>
<evidence type="ECO:0000313" key="2">
    <source>
        <dbReference type="EMBL" id="KAK9525379.1"/>
    </source>
</evidence>
<name>A0AAW1ERP6_ZOAVI</name>
<reference evidence="2 3" key="1">
    <citation type="journal article" date="2024" name="Genome Biol. Evol.">
        <title>Chromosome-level genome assembly of the viviparous eelpout Zoarces viviparus.</title>
        <authorList>
            <person name="Fuhrmann N."/>
            <person name="Brasseur M.V."/>
            <person name="Bakowski C.E."/>
            <person name="Podsiadlowski L."/>
            <person name="Prost S."/>
            <person name="Krehenwinkel H."/>
            <person name="Mayer C."/>
        </authorList>
    </citation>
    <scope>NUCLEOTIDE SEQUENCE [LARGE SCALE GENOMIC DNA]</scope>
    <source>
        <strain evidence="2">NO-MEL_2022_Ind0_liver</strain>
    </source>
</reference>
<feature type="region of interest" description="Disordered" evidence="1">
    <location>
        <begin position="25"/>
        <end position="72"/>
    </location>
</feature>
<dbReference type="Proteomes" id="UP001488805">
    <property type="component" value="Unassembled WGS sequence"/>
</dbReference>
<protein>
    <submittedName>
        <fullName evidence="2">Uncharacterized protein</fullName>
    </submittedName>
</protein>
<comment type="caution">
    <text evidence="2">The sequence shown here is derived from an EMBL/GenBank/DDBJ whole genome shotgun (WGS) entry which is preliminary data.</text>
</comment>
<dbReference type="EMBL" id="JBCEZU010000134">
    <property type="protein sequence ID" value="KAK9525379.1"/>
    <property type="molecule type" value="Genomic_DNA"/>
</dbReference>
<keyword evidence="3" id="KW-1185">Reference proteome</keyword>
<evidence type="ECO:0000256" key="1">
    <source>
        <dbReference type="SAM" id="MobiDB-lite"/>
    </source>
</evidence>